<sequence length="137" mass="16086">MKEIPRDIVFTIDHWYDGALEGLAHFQGQLHYYECHWRDWQETAAEWLAHYWLTPLDPDACCLAQEMLALEEGWREAFRTGATTEATRPLLPQDRARHEEISQLLQQKPADPPNSRLNAQGVFYYGPQVFVEWTLLE</sequence>
<dbReference type="Proteomes" id="UP001501469">
    <property type="component" value="Unassembled WGS sequence"/>
</dbReference>
<accession>A0ABP7UG57</accession>
<evidence type="ECO:0000313" key="2">
    <source>
        <dbReference type="Proteomes" id="UP001501469"/>
    </source>
</evidence>
<dbReference type="RefSeq" id="WP_345056101.1">
    <property type="nucleotide sequence ID" value="NZ_BAABDK010000023.1"/>
</dbReference>
<evidence type="ECO:0000313" key="1">
    <source>
        <dbReference type="EMBL" id="GAA4042108.1"/>
    </source>
</evidence>
<dbReference type="EMBL" id="BAABDK010000023">
    <property type="protein sequence ID" value="GAA4042108.1"/>
    <property type="molecule type" value="Genomic_DNA"/>
</dbReference>
<reference evidence="2" key="1">
    <citation type="journal article" date="2019" name="Int. J. Syst. Evol. Microbiol.">
        <title>The Global Catalogue of Microorganisms (GCM) 10K type strain sequencing project: providing services to taxonomists for standard genome sequencing and annotation.</title>
        <authorList>
            <consortium name="The Broad Institute Genomics Platform"/>
            <consortium name="The Broad Institute Genome Sequencing Center for Infectious Disease"/>
            <person name="Wu L."/>
            <person name="Ma J."/>
        </authorList>
    </citation>
    <scope>NUCLEOTIDE SEQUENCE [LARGE SCALE GENOMIC DNA]</scope>
    <source>
        <strain evidence="2">JCM 17225</strain>
    </source>
</reference>
<protein>
    <recommendedName>
        <fullName evidence="3">DUF4274 domain-containing protein</fullName>
    </recommendedName>
</protein>
<organism evidence="1 2">
    <name type="scientific">Hymenobacter glaciei</name>
    <dbReference type="NCBI Taxonomy" id="877209"/>
    <lineage>
        <taxon>Bacteria</taxon>
        <taxon>Pseudomonadati</taxon>
        <taxon>Bacteroidota</taxon>
        <taxon>Cytophagia</taxon>
        <taxon>Cytophagales</taxon>
        <taxon>Hymenobacteraceae</taxon>
        <taxon>Hymenobacter</taxon>
    </lineage>
</organism>
<evidence type="ECO:0008006" key="3">
    <source>
        <dbReference type="Google" id="ProtNLM"/>
    </source>
</evidence>
<keyword evidence="2" id="KW-1185">Reference proteome</keyword>
<comment type="caution">
    <text evidence="1">The sequence shown here is derived from an EMBL/GenBank/DDBJ whole genome shotgun (WGS) entry which is preliminary data.</text>
</comment>
<proteinExistence type="predicted"/>
<name>A0ABP7UG57_9BACT</name>
<gene>
    <name evidence="1" type="ORF">GCM10022409_30150</name>
</gene>